<gene>
    <name evidence="2" type="ORF">PEPS_19560</name>
</gene>
<name>A0ABN6L9K8_9BACT</name>
<keyword evidence="3" id="KW-1185">Reference proteome</keyword>
<keyword evidence="2" id="KW-0489">Methyltransferase</keyword>
<dbReference type="CDD" id="cd02440">
    <property type="entry name" value="AdoMet_MTases"/>
    <property type="match status" value="1"/>
</dbReference>
<dbReference type="EMBL" id="AP025292">
    <property type="protein sequence ID" value="BDC99675.1"/>
    <property type="molecule type" value="Genomic_DNA"/>
</dbReference>
<dbReference type="PANTHER" id="PTHR14911:SF13">
    <property type="entry name" value="TRNA (GUANINE(6)-N2)-METHYLTRANSFERASE THUMP3"/>
    <property type="match status" value="1"/>
</dbReference>
<keyword evidence="2" id="KW-0808">Transferase</keyword>
<evidence type="ECO:0000313" key="2">
    <source>
        <dbReference type="EMBL" id="BDC99675.1"/>
    </source>
</evidence>
<dbReference type="Gene3D" id="3.40.50.150">
    <property type="entry name" value="Vaccinia Virus protein VP39"/>
    <property type="match status" value="1"/>
</dbReference>
<dbReference type="GO" id="GO:0008168">
    <property type="term" value="F:methyltransferase activity"/>
    <property type="evidence" value="ECO:0007669"/>
    <property type="project" value="UniProtKB-KW"/>
</dbReference>
<feature type="domain" description="Ribosomal RNA large subunit methyltransferase K/L-like methyltransferase" evidence="1">
    <location>
        <begin position="171"/>
        <end position="284"/>
    </location>
</feature>
<evidence type="ECO:0000259" key="1">
    <source>
        <dbReference type="Pfam" id="PF01170"/>
    </source>
</evidence>
<accession>A0ABN6L9K8</accession>
<dbReference type="Pfam" id="PF01170">
    <property type="entry name" value="UPF0020"/>
    <property type="match status" value="1"/>
</dbReference>
<dbReference type="GO" id="GO:0032259">
    <property type="term" value="P:methylation"/>
    <property type="evidence" value="ECO:0007669"/>
    <property type="project" value="UniProtKB-KW"/>
</dbReference>
<dbReference type="InterPro" id="IPR000241">
    <property type="entry name" value="RlmKL-like_Mtase"/>
</dbReference>
<dbReference type="SUPFAM" id="SSF53335">
    <property type="entry name" value="S-adenosyl-L-methionine-dependent methyltransferases"/>
    <property type="match status" value="1"/>
</dbReference>
<evidence type="ECO:0000313" key="3">
    <source>
        <dbReference type="Proteomes" id="UP001354989"/>
    </source>
</evidence>
<dbReference type="InterPro" id="IPR029063">
    <property type="entry name" value="SAM-dependent_MTases_sf"/>
</dbReference>
<dbReference type="PANTHER" id="PTHR14911">
    <property type="entry name" value="THUMP DOMAIN-CONTAINING"/>
    <property type="match status" value="1"/>
</dbReference>
<reference evidence="2 3" key="1">
    <citation type="submission" date="2021-12" db="EMBL/GenBank/DDBJ databases">
        <title>Genome sequencing of bacteria with rrn-lacking chromosome and rrn-plasmid.</title>
        <authorList>
            <person name="Anda M."/>
            <person name="Iwasaki W."/>
        </authorList>
    </citation>
    <scope>NUCLEOTIDE SEQUENCE [LARGE SCALE GENOMIC DNA]</scope>
    <source>
        <strain evidence="2 3">NBRC 101262</strain>
    </source>
</reference>
<sequence>MPQYIYSFKYEAHLLDLCQLEARQLFGQQQQDNILFSDIKIDPSISPFILGRFEVMRTATDYQQLLKLIRMMNIQTDGFKVDYFSLEGDGARFEERQKMMKDVGYSIFAVPDFKQPSVVYSICTDQKQWYFGKLKRHDGDWRKHKNKPFSFSNSIDIHTGKTLVSLASKGNKAHALLDACCGAGTVLLEGAIAGFNISGCEINPRTFYHTVKNLNHYGYELDIHLSDVAELDKTYDGIIIDLPYNLYSASTDEVTQNIIQSAARMSTRVVIVSISDIEEVIASANLKVVDQCVVEKRGYSKFSRTIWLCEHR</sequence>
<protein>
    <submittedName>
        <fullName evidence="2">Methyltransferase</fullName>
    </submittedName>
</protein>
<organism evidence="2 3">
    <name type="scientific">Persicobacter psychrovividus</name>
    <dbReference type="NCBI Taxonomy" id="387638"/>
    <lineage>
        <taxon>Bacteria</taxon>
        <taxon>Pseudomonadati</taxon>
        <taxon>Bacteroidota</taxon>
        <taxon>Cytophagia</taxon>
        <taxon>Cytophagales</taxon>
        <taxon>Persicobacteraceae</taxon>
        <taxon>Persicobacter</taxon>
    </lineage>
</organism>
<dbReference type="Proteomes" id="UP001354989">
    <property type="component" value="Chromosome"/>
</dbReference>
<proteinExistence type="predicted"/>